<gene>
    <name evidence="1" type="ORF">AMQ84_12035</name>
</gene>
<keyword evidence="2" id="KW-1185">Reference proteome</keyword>
<evidence type="ECO:0000313" key="1">
    <source>
        <dbReference type="EMBL" id="KWX77474.1"/>
    </source>
</evidence>
<comment type="caution">
    <text evidence="1">The sequence shown here is derived from an EMBL/GenBank/DDBJ whole genome shotgun (WGS) entry which is preliminary data.</text>
</comment>
<dbReference type="PATRIC" id="fig|483937.3.peg.2585"/>
<organism evidence="1 2">
    <name type="scientific">Paenibacillus riograndensis</name>
    <dbReference type="NCBI Taxonomy" id="483937"/>
    <lineage>
        <taxon>Bacteria</taxon>
        <taxon>Bacillati</taxon>
        <taxon>Bacillota</taxon>
        <taxon>Bacilli</taxon>
        <taxon>Bacillales</taxon>
        <taxon>Paenibacillaceae</taxon>
        <taxon>Paenibacillus</taxon>
        <taxon>Paenibacillus sonchi group</taxon>
    </lineage>
</organism>
<dbReference type="AlphaFoldDB" id="A0A132U1P7"/>
<proteinExistence type="predicted"/>
<dbReference type="EMBL" id="LIRB01000125">
    <property type="protein sequence ID" value="KWX77474.1"/>
    <property type="molecule type" value="Genomic_DNA"/>
</dbReference>
<reference evidence="1 2" key="1">
    <citation type="submission" date="2015-08" db="EMBL/GenBank/DDBJ databases">
        <title>Genomes of Paenibacillus riograndensis.</title>
        <authorList>
            <person name="Sant'Anna F.H."/>
            <person name="Souza R."/>
            <person name="Ambrosini A."/>
            <person name="Bach E."/>
            <person name="Fernandes G."/>
            <person name="Balsanelli E."/>
            <person name="Baura V.A."/>
            <person name="Pedrosa F.O."/>
            <person name="Souza E.M."/>
            <person name="Passaglia L."/>
        </authorList>
    </citation>
    <scope>NUCLEOTIDE SEQUENCE [LARGE SCALE GENOMIC DNA]</scope>
    <source>
        <strain evidence="1 2">CAS34</strain>
    </source>
</reference>
<sequence>MQQISVYLLKMSGFACLHCTKCNRIKNPAPRRLFYCRKCNSIKQGKHATQIRYGKNACGANWCKRTAGCHARLTKRVLLQSKHEEAEFRKTLEDASDASLYEAYAGSKAHKLLDDASEASFAAKQARRSRIPQNF</sequence>
<protein>
    <submittedName>
        <fullName evidence="1">Uncharacterized protein</fullName>
    </submittedName>
</protein>
<accession>A0A132U1P7</accession>
<name>A0A132U1P7_9BACL</name>
<dbReference type="Proteomes" id="UP000070475">
    <property type="component" value="Unassembled WGS sequence"/>
</dbReference>
<evidence type="ECO:0000313" key="2">
    <source>
        <dbReference type="Proteomes" id="UP000070475"/>
    </source>
</evidence>